<evidence type="ECO:0000313" key="1">
    <source>
        <dbReference type="EMBL" id="CAH1990399.1"/>
    </source>
</evidence>
<proteinExistence type="predicted"/>
<protein>
    <submittedName>
        <fullName evidence="1">Uncharacterized protein</fullName>
    </submittedName>
</protein>
<accession>A0A9P0PL82</accession>
<sequence>MKLPVAEIRESCKGTEKGLLIQILAILIDFPNVNTRLSYLLLEFYKQTRITTGEVSDVASGIMKQIFGTSLHICTKILCSMTDMSIPRMTVTPVYLDL</sequence>
<reference evidence="1" key="1">
    <citation type="submission" date="2022-03" db="EMBL/GenBank/DDBJ databases">
        <authorList>
            <person name="Sayadi A."/>
        </authorList>
    </citation>
    <scope>NUCLEOTIDE SEQUENCE</scope>
</reference>
<name>A0A9P0PL82_ACAOB</name>
<keyword evidence="2" id="KW-1185">Reference proteome</keyword>
<gene>
    <name evidence="1" type="ORF">ACAOBT_LOCUS19636</name>
</gene>
<evidence type="ECO:0000313" key="2">
    <source>
        <dbReference type="Proteomes" id="UP001152888"/>
    </source>
</evidence>
<comment type="caution">
    <text evidence="1">The sequence shown here is derived from an EMBL/GenBank/DDBJ whole genome shotgun (WGS) entry which is preliminary data.</text>
</comment>
<dbReference type="AlphaFoldDB" id="A0A9P0PL82"/>
<organism evidence="1 2">
    <name type="scientific">Acanthoscelides obtectus</name>
    <name type="common">Bean weevil</name>
    <name type="synonym">Bruchus obtectus</name>
    <dbReference type="NCBI Taxonomy" id="200917"/>
    <lineage>
        <taxon>Eukaryota</taxon>
        <taxon>Metazoa</taxon>
        <taxon>Ecdysozoa</taxon>
        <taxon>Arthropoda</taxon>
        <taxon>Hexapoda</taxon>
        <taxon>Insecta</taxon>
        <taxon>Pterygota</taxon>
        <taxon>Neoptera</taxon>
        <taxon>Endopterygota</taxon>
        <taxon>Coleoptera</taxon>
        <taxon>Polyphaga</taxon>
        <taxon>Cucujiformia</taxon>
        <taxon>Chrysomeloidea</taxon>
        <taxon>Chrysomelidae</taxon>
        <taxon>Bruchinae</taxon>
        <taxon>Bruchini</taxon>
        <taxon>Acanthoscelides</taxon>
    </lineage>
</organism>
<dbReference type="Proteomes" id="UP001152888">
    <property type="component" value="Unassembled WGS sequence"/>
</dbReference>
<dbReference type="EMBL" id="CAKOFQ010007086">
    <property type="protein sequence ID" value="CAH1990399.1"/>
    <property type="molecule type" value="Genomic_DNA"/>
</dbReference>